<dbReference type="Pfam" id="PF02615">
    <property type="entry name" value="Ldh_2"/>
    <property type="match status" value="1"/>
</dbReference>
<evidence type="ECO:0000256" key="2">
    <source>
        <dbReference type="ARBA" id="ARBA00023002"/>
    </source>
</evidence>
<protein>
    <submittedName>
        <fullName evidence="3">Lactate dehydrogenase</fullName>
    </submittedName>
</protein>
<organism evidence="3 4">
    <name type="scientific">Bordetella genomosp. 10</name>
    <dbReference type="NCBI Taxonomy" id="1416804"/>
    <lineage>
        <taxon>Bacteria</taxon>
        <taxon>Pseudomonadati</taxon>
        <taxon>Pseudomonadota</taxon>
        <taxon>Betaproteobacteria</taxon>
        <taxon>Burkholderiales</taxon>
        <taxon>Alcaligenaceae</taxon>
        <taxon>Bordetella</taxon>
    </lineage>
</organism>
<gene>
    <name evidence="3" type="ORF">CAL29_25050</name>
</gene>
<evidence type="ECO:0000313" key="4">
    <source>
        <dbReference type="Proteomes" id="UP000216020"/>
    </source>
</evidence>
<accession>A0A261S329</accession>
<name>A0A261S329_9BORD</name>
<dbReference type="EMBL" id="NEVM01000005">
    <property type="protein sequence ID" value="OZI31200.1"/>
    <property type="molecule type" value="Genomic_DNA"/>
</dbReference>
<evidence type="ECO:0000256" key="1">
    <source>
        <dbReference type="ARBA" id="ARBA00006056"/>
    </source>
</evidence>
<proteinExistence type="inferred from homology"/>
<dbReference type="InterPro" id="IPR043143">
    <property type="entry name" value="Mal/L-sulf/L-lact_DH-like_NADP"/>
</dbReference>
<reference evidence="4" key="1">
    <citation type="submission" date="2017-05" db="EMBL/GenBank/DDBJ databases">
        <title>Complete and WGS of Bordetella genogroups.</title>
        <authorList>
            <person name="Spilker T."/>
            <person name="Lipuma J."/>
        </authorList>
    </citation>
    <scope>NUCLEOTIDE SEQUENCE [LARGE SCALE GENOMIC DNA]</scope>
    <source>
        <strain evidence="4">AU16122</strain>
    </source>
</reference>
<dbReference type="PANTHER" id="PTHR11091">
    <property type="entry name" value="OXIDOREDUCTASE-RELATED"/>
    <property type="match status" value="1"/>
</dbReference>
<keyword evidence="4" id="KW-1185">Reference proteome</keyword>
<evidence type="ECO:0000313" key="3">
    <source>
        <dbReference type="EMBL" id="OZI31200.1"/>
    </source>
</evidence>
<dbReference type="RefSeq" id="WP_094855614.1">
    <property type="nucleotide sequence ID" value="NZ_NEVM01000005.1"/>
</dbReference>
<comment type="similarity">
    <text evidence="1">Belongs to the LDH2/MDH2 oxidoreductase family.</text>
</comment>
<dbReference type="Proteomes" id="UP000216020">
    <property type="component" value="Unassembled WGS sequence"/>
</dbReference>
<dbReference type="SUPFAM" id="SSF89733">
    <property type="entry name" value="L-sulfolactate dehydrogenase-like"/>
    <property type="match status" value="1"/>
</dbReference>
<dbReference type="PANTHER" id="PTHR11091:SF0">
    <property type="entry name" value="MALATE DEHYDROGENASE"/>
    <property type="match status" value="1"/>
</dbReference>
<comment type="caution">
    <text evidence="3">The sequence shown here is derived from an EMBL/GenBank/DDBJ whole genome shotgun (WGS) entry which is preliminary data.</text>
</comment>
<dbReference type="OrthoDB" id="924592at2"/>
<sequence length="357" mass="38176">MSENRYAIVDLVAFGAGLLAQAGMEREKAQRVAELLVETDAMGRRTHGLALLPLYLSDIAKGSMTLEGSYEIVSDRGAALVIDARRLPGLWLMDQAISLAASRVASHGVVSIAIRRSHHIGCLATLTRLATDRGLVATIANSEPSAKRVAPYGGKEALFTPNPFAFGYPGQDHPVLVDICASITTTSMTRTKHALGERFEHKWLLDGDGRATDDPAVLEHTEPRGSLQLIGGQEYGHKGFGLALMIEALSQGLSGYGRADKPVQWGGGNVFLQVLDPDFFAGRDEFQRQTGFFGDACRANPPVDPARPVRLPGDEAARLRRAAMRDGIAYAPVVWRPLAEAAKSLGVSLPASRAAGG</sequence>
<keyword evidence="2" id="KW-0560">Oxidoreductase</keyword>
<dbReference type="AlphaFoldDB" id="A0A261S329"/>
<dbReference type="Gene3D" id="3.30.1370.60">
    <property type="entry name" value="Hypothetical oxidoreductase yiak, domain 2"/>
    <property type="match status" value="1"/>
</dbReference>
<dbReference type="GO" id="GO:0016491">
    <property type="term" value="F:oxidoreductase activity"/>
    <property type="evidence" value="ECO:0007669"/>
    <property type="project" value="UniProtKB-KW"/>
</dbReference>
<dbReference type="InterPro" id="IPR003767">
    <property type="entry name" value="Malate/L-lactate_DH-like"/>
</dbReference>
<dbReference type="InterPro" id="IPR043144">
    <property type="entry name" value="Mal/L-sulf/L-lact_DH-like_ah"/>
</dbReference>
<dbReference type="InterPro" id="IPR036111">
    <property type="entry name" value="Mal/L-sulfo/L-lacto_DH-like_sf"/>
</dbReference>
<dbReference type="Gene3D" id="1.10.1530.10">
    <property type="match status" value="1"/>
</dbReference>